<gene>
    <name evidence="3" type="ORF">VTJ49DRAFT_1381</name>
</gene>
<feature type="compositionally biased region" description="Basic and acidic residues" evidence="2">
    <location>
        <begin position="470"/>
        <end position="480"/>
    </location>
</feature>
<evidence type="ECO:0000256" key="1">
    <source>
        <dbReference type="SAM" id="Coils"/>
    </source>
</evidence>
<comment type="caution">
    <text evidence="3">The sequence shown here is derived from an EMBL/GenBank/DDBJ whole genome shotgun (WGS) entry which is preliminary data.</text>
</comment>
<feature type="compositionally biased region" description="Basic residues" evidence="2">
    <location>
        <begin position="70"/>
        <end position="81"/>
    </location>
</feature>
<evidence type="ECO:0000313" key="3">
    <source>
        <dbReference type="EMBL" id="KAL1839560.1"/>
    </source>
</evidence>
<feature type="compositionally biased region" description="Low complexity" evidence="2">
    <location>
        <begin position="36"/>
        <end position="48"/>
    </location>
</feature>
<dbReference type="Proteomes" id="UP001583172">
    <property type="component" value="Unassembled WGS sequence"/>
</dbReference>
<feature type="region of interest" description="Disordered" evidence="2">
    <location>
        <begin position="466"/>
        <end position="551"/>
    </location>
</feature>
<feature type="coiled-coil region" evidence="1">
    <location>
        <begin position="267"/>
        <end position="326"/>
    </location>
</feature>
<sequence>MAEIPGANAPSYWFRAFSRSSNTNIAAAKQSLEQCSSPTTSIASSSSTLRNPIPTTVPPINARPDQLHRLNPRHTFHHHRSPTPTASRTSQSQTNSPAESPSRGLHQKSASATLRSVSSFLSLKGAKVGNGSNASTGKAAAAADPFSHGIRGGLGHPTSPVEAVFSDPEPVQEPRTRPPAPLAMLPLTEIDYGSDSDGYTGHRIRDSARWERSGGTGGGGARGEGTWHNPSLMQTVEMLGAVMVRKGPGKPLSVNYDSCVLTLIEGFYRLTRRLRDTEEKLAELKDLRERELDQFRGMSEEWMETTEAYKAEIKRLELALAKESKDGVASVALVRHGSLVDRAGSKRFQARVRHINKPSEQQPPANPERDRQSSSSPEPPDLTEATSSYRTLSAIPRILDSTNDITKAKRILPRLKIKREHRSFQELSHNLGLSETQRRRCYSFEKGEEVLTVTSPVTPVFSTSTAARSQEVRAKGETPRRPQSGAQRFLFGLTDAPTGSDEEEGGLYMRPRHRQASLKSSASAETVRWTGEAKGNGHAGSAERGTADGAG</sequence>
<organism evidence="3 4">
    <name type="scientific">Humicola insolens</name>
    <name type="common">Soft-rot fungus</name>
    <dbReference type="NCBI Taxonomy" id="85995"/>
    <lineage>
        <taxon>Eukaryota</taxon>
        <taxon>Fungi</taxon>
        <taxon>Dikarya</taxon>
        <taxon>Ascomycota</taxon>
        <taxon>Pezizomycotina</taxon>
        <taxon>Sordariomycetes</taxon>
        <taxon>Sordariomycetidae</taxon>
        <taxon>Sordariales</taxon>
        <taxon>Chaetomiaceae</taxon>
        <taxon>Mycothermus</taxon>
    </lineage>
</organism>
<feature type="region of interest" description="Disordered" evidence="2">
    <location>
        <begin position="354"/>
        <end position="389"/>
    </location>
</feature>
<proteinExistence type="predicted"/>
<evidence type="ECO:0000313" key="4">
    <source>
        <dbReference type="Proteomes" id="UP001583172"/>
    </source>
</evidence>
<feature type="region of interest" description="Disordered" evidence="2">
    <location>
        <begin position="31"/>
        <end position="111"/>
    </location>
</feature>
<keyword evidence="4" id="KW-1185">Reference proteome</keyword>
<keyword evidence="1" id="KW-0175">Coiled coil</keyword>
<reference evidence="3 4" key="1">
    <citation type="journal article" date="2024" name="Commun. Biol.">
        <title>Comparative genomic analysis of thermophilic fungi reveals convergent evolutionary adaptations and gene losses.</title>
        <authorList>
            <person name="Steindorff A.S."/>
            <person name="Aguilar-Pontes M.V."/>
            <person name="Robinson A.J."/>
            <person name="Andreopoulos B."/>
            <person name="LaButti K."/>
            <person name="Kuo A."/>
            <person name="Mondo S."/>
            <person name="Riley R."/>
            <person name="Otillar R."/>
            <person name="Haridas S."/>
            <person name="Lipzen A."/>
            <person name="Grimwood J."/>
            <person name="Schmutz J."/>
            <person name="Clum A."/>
            <person name="Reid I.D."/>
            <person name="Moisan M.C."/>
            <person name="Butler G."/>
            <person name="Nguyen T.T.M."/>
            <person name="Dewar K."/>
            <person name="Conant G."/>
            <person name="Drula E."/>
            <person name="Henrissat B."/>
            <person name="Hansel C."/>
            <person name="Singer S."/>
            <person name="Hutchinson M.I."/>
            <person name="de Vries R.P."/>
            <person name="Natvig D.O."/>
            <person name="Powell A.J."/>
            <person name="Tsang A."/>
            <person name="Grigoriev I.V."/>
        </authorList>
    </citation>
    <scope>NUCLEOTIDE SEQUENCE [LARGE SCALE GENOMIC DNA]</scope>
    <source>
        <strain evidence="3 4">CBS 620.91</strain>
    </source>
</reference>
<protein>
    <submittedName>
        <fullName evidence="3">Uncharacterized protein</fullName>
    </submittedName>
</protein>
<evidence type="ECO:0000256" key="2">
    <source>
        <dbReference type="SAM" id="MobiDB-lite"/>
    </source>
</evidence>
<feature type="compositionally biased region" description="Polar residues" evidence="2">
    <location>
        <begin position="82"/>
        <end position="99"/>
    </location>
</feature>
<name>A0ABR3VD49_HUMIN</name>
<accession>A0ABR3VD49</accession>
<dbReference type="EMBL" id="JAZGSY010000150">
    <property type="protein sequence ID" value="KAL1839560.1"/>
    <property type="molecule type" value="Genomic_DNA"/>
</dbReference>